<evidence type="ECO:0000256" key="3">
    <source>
        <dbReference type="ARBA" id="ARBA00023002"/>
    </source>
</evidence>
<keyword evidence="2" id="KW-0274">FAD</keyword>
<keyword evidence="1" id="KW-0285">Flavoprotein</keyword>
<sequence length="587" mass="65676">MPGRTSSRRDVIVVGAGWSGLIAAKTYLDLAPETDLQIIDSETSIGGVWCTDRLYPDLYAQVSHPLFEYSFYDMPKEGITEDGFISGYTINKYLTSFARDFKLEELVRFESTVTEVDQTLSGAWILTVADGYQIECAKLIWAVGPGSSPVQPTWPKDHFSCPVIHSSDTGKNLELISQAKRVTVVGAAKSAFDTAYFLTKAGKEVDWIIRENGGGPIAMGPPTLLGIWNTVDGLSTRAMAMFSPSIMNTSGFWYNAIHRTPIGRMIAGAYWRTANFLADYAAGYDANDDFKELQPTPRGSGMFWARAGLGAPSAPDFWKTLHSGKLHVHRSEIESLSHINVVNLNNDTAVQTDLIIACTGFEKPYRPFSLELRKELGLTYDETEAIKWAKLHAKAEAKIDELLPMLKSNTPKVDTANDSIQQVLRGPNRHYRRLIPLKQIAKNERSICFPGLVHVIFTPTVSEFQALWNAAYLLGMINPPDLDTVEDEIATFNAWTKKRHLEMGQKHAYCIFDYLSYIDTLAKDLGIEPRRKNSALAEMFMRYKPSDYRGMLDEFKASQKAKMGKTVQRPVARSDRSMLRALHTSHS</sequence>
<dbReference type="InterPro" id="IPR050346">
    <property type="entry name" value="FMO-like"/>
</dbReference>
<keyword evidence="3" id="KW-0560">Oxidoreductase</keyword>
<name>R0IM69_EXST2</name>
<evidence type="ECO:0000313" key="4">
    <source>
        <dbReference type="EMBL" id="EOA86105.1"/>
    </source>
</evidence>
<reference evidence="4 5" key="2">
    <citation type="journal article" date="2013" name="PLoS Genet.">
        <title>Comparative genome structure, secondary metabolite, and effector coding capacity across Cochliobolus pathogens.</title>
        <authorList>
            <person name="Condon B.J."/>
            <person name="Leng Y."/>
            <person name="Wu D."/>
            <person name="Bushley K.E."/>
            <person name="Ohm R.A."/>
            <person name="Otillar R."/>
            <person name="Martin J."/>
            <person name="Schackwitz W."/>
            <person name="Grimwood J."/>
            <person name="MohdZainudin N."/>
            <person name="Xue C."/>
            <person name="Wang R."/>
            <person name="Manning V.A."/>
            <person name="Dhillon B."/>
            <person name="Tu Z.J."/>
            <person name="Steffenson B.J."/>
            <person name="Salamov A."/>
            <person name="Sun H."/>
            <person name="Lowry S."/>
            <person name="LaButti K."/>
            <person name="Han J."/>
            <person name="Copeland A."/>
            <person name="Lindquist E."/>
            <person name="Barry K."/>
            <person name="Schmutz J."/>
            <person name="Baker S.E."/>
            <person name="Ciuffetti L.M."/>
            <person name="Grigoriev I.V."/>
            <person name="Zhong S."/>
            <person name="Turgeon B.G."/>
        </authorList>
    </citation>
    <scope>NUCLEOTIDE SEQUENCE [LARGE SCALE GENOMIC DNA]</scope>
    <source>
        <strain evidence="5">28A</strain>
    </source>
</reference>
<accession>R0IM69</accession>
<dbReference type="eggNOG" id="KOG1399">
    <property type="taxonomic scope" value="Eukaryota"/>
</dbReference>
<dbReference type="HOGENOM" id="CLU_019225_1_0_1"/>
<evidence type="ECO:0000313" key="5">
    <source>
        <dbReference type="Proteomes" id="UP000016935"/>
    </source>
</evidence>
<dbReference type="InterPro" id="IPR036188">
    <property type="entry name" value="FAD/NAD-bd_sf"/>
</dbReference>
<reference evidence="4 5" key="1">
    <citation type="journal article" date="2012" name="PLoS Pathog.">
        <title>Diverse lifestyles and strategies of plant pathogenesis encoded in the genomes of eighteen Dothideomycetes fungi.</title>
        <authorList>
            <person name="Ohm R.A."/>
            <person name="Feau N."/>
            <person name="Henrissat B."/>
            <person name="Schoch C.L."/>
            <person name="Horwitz B.A."/>
            <person name="Barry K.W."/>
            <person name="Condon B.J."/>
            <person name="Copeland A.C."/>
            <person name="Dhillon B."/>
            <person name="Glaser F."/>
            <person name="Hesse C.N."/>
            <person name="Kosti I."/>
            <person name="LaButti K."/>
            <person name="Lindquist E.A."/>
            <person name="Lucas S."/>
            <person name="Salamov A.A."/>
            <person name="Bradshaw R.E."/>
            <person name="Ciuffetti L."/>
            <person name="Hamelin R.C."/>
            <person name="Kema G.H.J."/>
            <person name="Lawrence C."/>
            <person name="Scott J.A."/>
            <person name="Spatafora J.W."/>
            <person name="Turgeon B.G."/>
            <person name="de Wit P.J.G.M."/>
            <person name="Zhong S."/>
            <person name="Goodwin S.B."/>
            <person name="Grigoriev I.V."/>
        </authorList>
    </citation>
    <scope>NUCLEOTIDE SEQUENCE [LARGE SCALE GENOMIC DNA]</scope>
    <source>
        <strain evidence="5">28A</strain>
    </source>
</reference>
<dbReference type="PRINTS" id="PR00411">
    <property type="entry name" value="PNDRDTASEI"/>
</dbReference>
<dbReference type="RefSeq" id="XP_008026277.1">
    <property type="nucleotide sequence ID" value="XM_008028086.1"/>
</dbReference>
<dbReference type="Pfam" id="PF13738">
    <property type="entry name" value="Pyr_redox_3"/>
    <property type="match status" value="1"/>
</dbReference>
<organism evidence="4 5">
    <name type="scientific">Exserohilum turcicum (strain 28A)</name>
    <name type="common">Northern leaf blight fungus</name>
    <name type="synonym">Setosphaeria turcica</name>
    <dbReference type="NCBI Taxonomy" id="671987"/>
    <lineage>
        <taxon>Eukaryota</taxon>
        <taxon>Fungi</taxon>
        <taxon>Dikarya</taxon>
        <taxon>Ascomycota</taxon>
        <taxon>Pezizomycotina</taxon>
        <taxon>Dothideomycetes</taxon>
        <taxon>Pleosporomycetidae</taxon>
        <taxon>Pleosporales</taxon>
        <taxon>Pleosporineae</taxon>
        <taxon>Pleosporaceae</taxon>
        <taxon>Exserohilum</taxon>
    </lineage>
</organism>
<gene>
    <name evidence="4" type="ORF">SETTUDRAFT_39864</name>
</gene>
<dbReference type="GO" id="GO:0016491">
    <property type="term" value="F:oxidoreductase activity"/>
    <property type="evidence" value="ECO:0007669"/>
    <property type="project" value="UniProtKB-KW"/>
</dbReference>
<dbReference type="Gene3D" id="3.50.50.60">
    <property type="entry name" value="FAD/NAD(P)-binding domain"/>
    <property type="match status" value="2"/>
</dbReference>
<dbReference type="AlphaFoldDB" id="R0IM69"/>
<keyword evidence="5" id="KW-1185">Reference proteome</keyword>
<protein>
    <recommendedName>
        <fullName evidence="6">Flavin-containing monooxygenase</fullName>
    </recommendedName>
</protein>
<evidence type="ECO:0008006" key="6">
    <source>
        <dbReference type="Google" id="ProtNLM"/>
    </source>
</evidence>
<dbReference type="Proteomes" id="UP000016935">
    <property type="component" value="Unassembled WGS sequence"/>
</dbReference>
<dbReference type="OrthoDB" id="2915840at2759"/>
<dbReference type="SUPFAM" id="SSF51905">
    <property type="entry name" value="FAD/NAD(P)-binding domain"/>
    <property type="match status" value="2"/>
</dbReference>
<evidence type="ECO:0000256" key="1">
    <source>
        <dbReference type="ARBA" id="ARBA00022630"/>
    </source>
</evidence>
<proteinExistence type="predicted"/>
<dbReference type="GeneID" id="19404532"/>
<dbReference type="PANTHER" id="PTHR23023">
    <property type="entry name" value="DIMETHYLANILINE MONOOXYGENASE"/>
    <property type="match status" value="1"/>
</dbReference>
<evidence type="ECO:0000256" key="2">
    <source>
        <dbReference type="ARBA" id="ARBA00022827"/>
    </source>
</evidence>
<dbReference type="EMBL" id="KB908615">
    <property type="protein sequence ID" value="EOA86105.1"/>
    <property type="molecule type" value="Genomic_DNA"/>
</dbReference>